<evidence type="ECO:0000313" key="2">
    <source>
        <dbReference type="Proteomes" id="UP001197247"/>
    </source>
</evidence>
<keyword evidence="2" id="KW-1185">Reference proteome</keyword>
<accession>A0ABS5TBP7</accession>
<protein>
    <submittedName>
        <fullName evidence="1">Uncharacterized protein</fullName>
    </submittedName>
</protein>
<reference evidence="1 2" key="1">
    <citation type="submission" date="2021-05" db="EMBL/GenBank/DDBJ databases">
        <title>Kineosporia and Streptomyces sp. nov. two new marine actinobacteria isolated from Coral.</title>
        <authorList>
            <person name="Buangrab K."/>
            <person name="Sutthacheep M."/>
            <person name="Yeemin T."/>
            <person name="Harunari E."/>
            <person name="Igarashi Y."/>
            <person name="Kanchanasin P."/>
            <person name="Tanasupawat S."/>
            <person name="Phongsopitanun W."/>
        </authorList>
    </citation>
    <scope>NUCLEOTIDE SEQUENCE [LARGE SCALE GENOMIC DNA]</scope>
    <source>
        <strain evidence="1 2">J2-2</strain>
    </source>
</reference>
<evidence type="ECO:0000313" key="1">
    <source>
        <dbReference type="EMBL" id="MBT0768497.1"/>
    </source>
</evidence>
<comment type="caution">
    <text evidence="1">The sequence shown here is derived from an EMBL/GenBank/DDBJ whole genome shotgun (WGS) entry which is preliminary data.</text>
</comment>
<dbReference type="EMBL" id="JAHBAY010000002">
    <property type="protein sequence ID" value="MBT0768497.1"/>
    <property type="molecule type" value="Genomic_DNA"/>
</dbReference>
<organism evidence="1 2">
    <name type="scientific">Kineosporia corallincola</name>
    <dbReference type="NCBI Taxonomy" id="2835133"/>
    <lineage>
        <taxon>Bacteria</taxon>
        <taxon>Bacillati</taxon>
        <taxon>Actinomycetota</taxon>
        <taxon>Actinomycetes</taxon>
        <taxon>Kineosporiales</taxon>
        <taxon>Kineosporiaceae</taxon>
        <taxon>Kineosporia</taxon>
    </lineage>
</organism>
<dbReference type="Proteomes" id="UP001197247">
    <property type="component" value="Unassembled WGS sequence"/>
</dbReference>
<name>A0ABS5TBP7_9ACTN</name>
<sequence length="105" mass="11533">MINHTMLVSFTGPIPDPELDQFLTDIEVVVRDTGLLRSFSAQRHIPVPGEDEIPAMIATAVIQFGVETADDLAALFATPAAGQIIQTWQGRHPYRVAWVNHEVVA</sequence>
<dbReference type="RefSeq" id="WP_214154791.1">
    <property type="nucleotide sequence ID" value="NZ_JAHBAY010000002.1"/>
</dbReference>
<proteinExistence type="predicted"/>
<gene>
    <name evidence="1" type="ORF">KIH74_06145</name>
</gene>